<dbReference type="GO" id="GO:0070181">
    <property type="term" value="F:small ribosomal subunit rRNA binding"/>
    <property type="evidence" value="ECO:0007669"/>
    <property type="project" value="TreeGrafter"/>
</dbReference>
<dbReference type="InterPro" id="IPR001648">
    <property type="entry name" value="Ribosomal_bS18"/>
</dbReference>
<gene>
    <name evidence="5" type="ORF">RI543_000279</name>
</gene>
<protein>
    <recommendedName>
        <fullName evidence="4">Small ribosomal subunit protein bS18m</fullName>
    </recommendedName>
</protein>
<sequence>MLIVRNITKTTIRFNVRYFYSSGKLQNFSFPPNRSTNAKKGSRSGNGMFLSLDLTEPVTRKDSVERLGKDMKGNSSTSSDNIKVVEPRFLKQFSTESIYDPFDFSLARINLDRKFGENKKPLNKINPLDLYLYPEILSKYVSSTGRILHRDVTGLSPKDQRLISKAIRRCQAIGLMSKTSNNYNR</sequence>
<dbReference type="SUPFAM" id="SSF46911">
    <property type="entry name" value="Ribosomal protein S18"/>
    <property type="match status" value="1"/>
</dbReference>
<proteinExistence type="inferred from homology"/>
<dbReference type="PANTHER" id="PTHR13479">
    <property type="entry name" value="30S RIBOSOMAL PROTEIN S18"/>
    <property type="match status" value="1"/>
</dbReference>
<dbReference type="Pfam" id="PF01084">
    <property type="entry name" value="Ribosomal_S18"/>
    <property type="match status" value="1"/>
</dbReference>
<dbReference type="EMBL" id="JAWIZZ010000006">
    <property type="protein sequence ID" value="KAK5782343.1"/>
    <property type="molecule type" value="Genomic_DNA"/>
</dbReference>
<comment type="similarity">
    <text evidence="1">Belongs to the bacterial ribosomal protein bS18 family.</text>
</comment>
<dbReference type="PANTHER" id="PTHR13479:SF40">
    <property type="entry name" value="SMALL RIBOSOMAL SUBUNIT PROTEIN BS18M"/>
    <property type="match status" value="1"/>
</dbReference>
<accession>A0AAN7WQA6</accession>
<dbReference type="Proteomes" id="UP001306508">
    <property type="component" value="Unassembled WGS sequence"/>
</dbReference>
<dbReference type="GO" id="GO:0005763">
    <property type="term" value="C:mitochondrial small ribosomal subunit"/>
    <property type="evidence" value="ECO:0007669"/>
    <property type="project" value="TreeGrafter"/>
</dbReference>
<dbReference type="PRINTS" id="PR00974">
    <property type="entry name" value="RIBOSOMALS18"/>
</dbReference>
<keyword evidence="2" id="KW-0689">Ribosomal protein</keyword>
<evidence type="ECO:0000256" key="2">
    <source>
        <dbReference type="ARBA" id="ARBA00022980"/>
    </source>
</evidence>
<evidence type="ECO:0000256" key="3">
    <source>
        <dbReference type="ARBA" id="ARBA00023274"/>
    </source>
</evidence>
<reference evidence="6" key="1">
    <citation type="submission" date="2023-07" db="EMBL/GenBank/DDBJ databases">
        <title>A draft genome of Kazachstania heterogenica Y-27499.</title>
        <authorList>
            <person name="Donic C."/>
            <person name="Kralova J.S."/>
            <person name="Fidel L."/>
            <person name="Ben-Dor S."/>
            <person name="Jung S."/>
        </authorList>
    </citation>
    <scope>NUCLEOTIDE SEQUENCE [LARGE SCALE GENOMIC DNA]</scope>
    <source>
        <strain evidence="6">Y27499</strain>
    </source>
</reference>
<dbReference type="InterPro" id="IPR036870">
    <property type="entry name" value="Ribosomal_bS18_sf"/>
</dbReference>
<dbReference type="GO" id="GO:0003735">
    <property type="term" value="F:structural constituent of ribosome"/>
    <property type="evidence" value="ECO:0007669"/>
    <property type="project" value="InterPro"/>
</dbReference>
<dbReference type="GO" id="GO:0032543">
    <property type="term" value="P:mitochondrial translation"/>
    <property type="evidence" value="ECO:0007669"/>
    <property type="project" value="TreeGrafter"/>
</dbReference>
<dbReference type="AlphaFoldDB" id="A0AAN7WQA6"/>
<name>A0AAN7WQA6_9SACH</name>
<evidence type="ECO:0000256" key="1">
    <source>
        <dbReference type="ARBA" id="ARBA00005589"/>
    </source>
</evidence>
<keyword evidence="6" id="KW-1185">Reference proteome</keyword>
<organism evidence="5 6">
    <name type="scientific">Arxiozyma heterogenica</name>
    <dbReference type="NCBI Taxonomy" id="278026"/>
    <lineage>
        <taxon>Eukaryota</taxon>
        <taxon>Fungi</taxon>
        <taxon>Dikarya</taxon>
        <taxon>Ascomycota</taxon>
        <taxon>Saccharomycotina</taxon>
        <taxon>Saccharomycetes</taxon>
        <taxon>Saccharomycetales</taxon>
        <taxon>Saccharomycetaceae</taxon>
        <taxon>Arxiozyma</taxon>
    </lineage>
</organism>
<comment type="caution">
    <text evidence="5">The sequence shown here is derived from an EMBL/GenBank/DDBJ whole genome shotgun (WGS) entry which is preliminary data.</text>
</comment>
<evidence type="ECO:0000256" key="4">
    <source>
        <dbReference type="ARBA" id="ARBA00035264"/>
    </source>
</evidence>
<evidence type="ECO:0000313" key="5">
    <source>
        <dbReference type="EMBL" id="KAK5782343.1"/>
    </source>
</evidence>
<dbReference type="Gene3D" id="4.10.640.10">
    <property type="entry name" value="Ribosomal protein S18"/>
    <property type="match status" value="1"/>
</dbReference>
<keyword evidence="3" id="KW-0687">Ribonucleoprotein</keyword>
<evidence type="ECO:0000313" key="6">
    <source>
        <dbReference type="Proteomes" id="UP001306508"/>
    </source>
</evidence>